<evidence type="ECO:0000256" key="3">
    <source>
        <dbReference type="ARBA" id="ARBA00023082"/>
    </source>
</evidence>
<dbReference type="InterPro" id="IPR014284">
    <property type="entry name" value="RNA_pol_sigma-70_dom"/>
</dbReference>
<dbReference type="InterPro" id="IPR013249">
    <property type="entry name" value="RNA_pol_sigma70_r4_t2"/>
</dbReference>
<keyword evidence="2" id="KW-0805">Transcription regulation</keyword>
<dbReference type="GO" id="GO:0006352">
    <property type="term" value="P:DNA-templated transcription initiation"/>
    <property type="evidence" value="ECO:0007669"/>
    <property type="project" value="InterPro"/>
</dbReference>
<dbReference type="AlphaFoldDB" id="I0ID37"/>
<accession>I0ID37</accession>
<feature type="domain" description="RNA polymerase sigma factor 70 region 4 type 2" evidence="7">
    <location>
        <begin position="135"/>
        <end position="187"/>
    </location>
</feature>
<comment type="similarity">
    <text evidence="1">Belongs to the sigma-70 factor family. ECF subfamily.</text>
</comment>
<protein>
    <submittedName>
        <fullName evidence="8">RNA polymerase ECF-type sigma factor</fullName>
    </submittedName>
</protein>
<evidence type="ECO:0000256" key="2">
    <source>
        <dbReference type="ARBA" id="ARBA00023015"/>
    </source>
</evidence>
<proteinExistence type="inferred from homology"/>
<evidence type="ECO:0000256" key="4">
    <source>
        <dbReference type="ARBA" id="ARBA00023163"/>
    </source>
</evidence>
<dbReference type="Proteomes" id="UP000007881">
    <property type="component" value="Chromosome"/>
</dbReference>
<dbReference type="Pfam" id="PF08281">
    <property type="entry name" value="Sigma70_r4_2"/>
    <property type="match status" value="1"/>
</dbReference>
<dbReference type="InterPro" id="IPR007627">
    <property type="entry name" value="RNA_pol_sigma70_r2"/>
</dbReference>
<dbReference type="KEGG" id="phm:PSMK_10160"/>
<feature type="domain" description="RNA polymerase sigma-70 region 2" evidence="6">
    <location>
        <begin position="30"/>
        <end position="97"/>
    </location>
</feature>
<sequence length="201" mass="22490">MPGPAPGEADSDLVLMAALVKRRPEALATLYDRHAGLVMAFCLRVLRDHAEAEQLTLDVFHELWERADRFNPQRSQPRTYLMTVCRSRAIDRLRRRRSSQEARGTGGDGFGVLDGRADPSAGEPLDGLLQDEQRARIDAALGALSEPERRAVELSFFDDLSHREIADALGLPLGTVKTRIRRGLLKLRDGVLRRERGGEQR</sequence>
<evidence type="ECO:0000259" key="7">
    <source>
        <dbReference type="Pfam" id="PF08281"/>
    </source>
</evidence>
<dbReference type="EMBL" id="AP012338">
    <property type="protein sequence ID" value="BAM03175.1"/>
    <property type="molecule type" value="Genomic_DNA"/>
</dbReference>
<dbReference type="InterPro" id="IPR013325">
    <property type="entry name" value="RNA_pol_sigma_r2"/>
</dbReference>
<evidence type="ECO:0000256" key="5">
    <source>
        <dbReference type="SAM" id="MobiDB-lite"/>
    </source>
</evidence>
<dbReference type="eggNOG" id="COG1595">
    <property type="taxonomic scope" value="Bacteria"/>
</dbReference>
<dbReference type="InterPro" id="IPR013324">
    <property type="entry name" value="RNA_pol_sigma_r3/r4-like"/>
</dbReference>
<dbReference type="InterPro" id="IPR039425">
    <property type="entry name" value="RNA_pol_sigma-70-like"/>
</dbReference>
<dbReference type="SUPFAM" id="SSF88946">
    <property type="entry name" value="Sigma2 domain of RNA polymerase sigma factors"/>
    <property type="match status" value="1"/>
</dbReference>
<dbReference type="Pfam" id="PF04542">
    <property type="entry name" value="Sigma70_r2"/>
    <property type="match status" value="1"/>
</dbReference>
<dbReference type="GO" id="GO:0003677">
    <property type="term" value="F:DNA binding"/>
    <property type="evidence" value="ECO:0007669"/>
    <property type="project" value="InterPro"/>
</dbReference>
<feature type="region of interest" description="Disordered" evidence="5">
    <location>
        <begin position="95"/>
        <end position="116"/>
    </location>
</feature>
<dbReference type="InterPro" id="IPR036388">
    <property type="entry name" value="WH-like_DNA-bd_sf"/>
</dbReference>
<keyword evidence="4" id="KW-0804">Transcription</keyword>
<evidence type="ECO:0000259" key="6">
    <source>
        <dbReference type="Pfam" id="PF04542"/>
    </source>
</evidence>
<dbReference type="NCBIfam" id="TIGR02937">
    <property type="entry name" value="sigma70-ECF"/>
    <property type="match status" value="1"/>
</dbReference>
<name>I0ID37_PHYMF</name>
<evidence type="ECO:0000313" key="9">
    <source>
        <dbReference type="Proteomes" id="UP000007881"/>
    </source>
</evidence>
<dbReference type="CDD" id="cd06171">
    <property type="entry name" value="Sigma70_r4"/>
    <property type="match status" value="1"/>
</dbReference>
<dbReference type="GO" id="GO:0016987">
    <property type="term" value="F:sigma factor activity"/>
    <property type="evidence" value="ECO:0007669"/>
    <property type="project" value="UniProtKB-KW"/>
</dbReference>
<dbReference type="PANTHER" id="PTHR43133:SF62">
    <property type="entry name" value="RNA POLYMERASE SIGMA FACTOR SIGZ"/>
    <property type="match status" value="1"/>
</dbReference>
<dbReference type="PANTHER" id="PTHR43133">
    <property type="entry name" value="RNA POLYMERASE ECF-TYPE SIGMA FACTO"/>
    <property type="match status" value="1"/>
</dbReference>
<dbReference type="Gene3D" id="1.10.1740.10">
    <property type="match status" value="1"/>
</dbReference>
<reference evidence="8 9" key="1">
    <citation type="submission" date="2012-02" db="EMBL/GenBank/DDBJ databases">
        <title>Complete genome sequence of Phycisphaera mikurensis NBRC 102666.</title>
        <authorList>
            <person name="Ankai A."/>
            <person name="Hosoyama A."/>
            <person name="Terui Y."/>
            <person name="Sekine M."/>
            <person name="Fukai R."/>
            <person name="Kato Y."/>
            <person name="Nakamura S."/>
            <person name="Yamada-Narita S."/>
            <person name="Kawakoshi A."/>
            <person name="Fukunaga Y."/>
            <person name="Yamazaki S."/>
            <person name="Fujita N."/>
        </authorList>
    </citation>
    <scope>NUCLEOTIDE SEQUENCE [LARGE SCALE GENOMIC DNA]</scope>
    <source>
        <strain evidence="9">NBRC 102666 / KCTC 22515 / FYK2301M01</strain>
    </source>
</reference>
<keyword evidence="3" id="KW-0731">Sigma factor</keyword>
<evidence type="ECO:0000256" key="1">
    <source>
        <dbReference type="ARBA" id="ARBA00010641"/>
    </source>
</evidence>
<dbReference type="Gene3D" id="1.10.10.10">
    <property type="entry name" value="Winged helix-like DNA-binding domain superfamily/Winged helix DNA-binding domain"/>
    <property type="match status" value="1"/>
</dbReference>
<dbReference type="SUPFAM" id="SSF88659">
    <property type="entry name" value="Sigma3 and sigma4 domains of RNA polymerase sigma factors"/>
    <property type="match status" value="1"/>
</dbReference>
<gene>
    <name evidence="8" type="ordered locus">PSMK_10160</name>
</gene>
<dbReference type="HOGENOM" id="CLU_047691_9_3_0"/>
<organism evidence="8 9">
    <name type="scientific">Phycisphaera mikurensis (strain NBRC 102666 / KCTC 22515 / FYK2301M01)</name>
    <dbReference type="NCBI Taxonomy" id="1142394"/>
    <lineage>
        <taxon>Bacteria</taxon>
        <taxon>Pseudomonadati</taxon>
        <taxon>Planctomycetota</taxon>
        <taxon>Phycisphaerae</taxon>
        <taxon>Phycisphaerales</taxon>
        <taxon>Phycisphaeraceae</taxon>
        <taxon>Phycisphaera</taxon>
    </lineage>
</organism>
<evidence type="ECO:0000313" key="8">
    <source>
        <dbReference type="EMBL" id="BAM03175.1"/>
    </source>
</evidence>
<dbReference type="STRING" id="1142394.PSMK_10160"/>
<keyword evidence="9" id="KW-1185">Reference proteome</keyword>